<dbReference type="GO" id="GO:0045892">
    <property type="term" value="P:negative regulation of DNA-templated transcription"/>
    <property type="evidence" value="ECO:0007669"/>
    <property type="project" value="InterPro"/>
</dbReference>
<evidence type="ECO:0000256" key="2">
    <source>
        <dbReference type="ARBA" id="ARBA00017823"/>
    </source>
</evidence>
<keyword evidence="4" id="KW-1005">Bacterial flagellum biogenesis</keyword>
<dbReference type="OrthoDB" id="2112800at2"/>
<evidence type="ECO:0000259" key="7">
    <source>
        <dbReference type="Pfam" id="PF04316"/>
    </source>
</evidence>
<accession>A0A4R6M1V2</accession>
<dbReference type="InterPro" id="IPR031316">
    <property type="entry name" value="FlgM_C"/>
</dbReference>
<dbReference type="Proteomes" id="UP000295064">
    <property type="component" value="Unassembled WGS sequence"/>
</dbReference>
<organism evidence="8 9">
    <name type="scientific">Halanaerobium saccharolyticum</name>
    <dbReference type="NCBI Taxonomy" id="43595"/>
    <lineage>
        <taxon>Bacteria</taxon>
        <taxon>Bacillati</taxon>
        <taxon>Bacillota</taxon>
        <taxon>Clostridia</taxon>
        <taxon>Halanaerobiales</taxon>
        <taxon>Halanaerobiaceae</taxon>
        <taxon>Halanaerobium</taxon>
    </lineage>
</organism>
<evidence type="ECO:0000256" key="6">
    <source>
        <dbReference type="ARBA" id="ARBA00023163"/>
    </source>
</evidence>
<evidence type="ECO:0000256" key="3">
    <source>
        <dbReference type="ARBA" id="ARBA00022491"/>
    </source>
</evidence>
<keyword evidence="6" id="KW-0804">Transcription</keyword>
<comment type="similarity">
    <text evidence="1">Belongs to the FlgM family.</text>
</comment>
<gene>
    <name evidence="8" type="ORF">DFR79_101218</name>
</gene>
<comment type="caution">
    <text evidence="8">The sequence shown here is derived from an EMBL/GenBank/DDBJ whole genome shotgun (WGS) entry which is preliminary data.</text>
</comment>
<reference evidence="8 9" key="1">
    <citation type="submission" date="2019-03" db="EMBL/GenBank/DDBJ databases">
        <title>Subsurface microbial communities from deep shales in Ohio and West Virginia, USA.</title>
        <authorList>
            <person name="Wrighton K."/>
        </authorList>
    </citation>
    <scope>NUCLEOTIDE SEQUENCE [LARGE SCALE GENOMIC DNA]</scope>
    <source>
        <strain evidence="8 9">MA284_T2</strain>
    </source>
</reference>
<dbReference type="AlphaFoldDB" id="A0A4R6M1V2"/>
<evidence type="ECO:0000256" key="5">
    <source>
        <dbReference type="ARBA" id="ARBA00023015"/>
    </source>
</evidence>
<dbReference type="InterPro" id="IPR035890">
    <property type="entry name" value="Anti-sigma-28_factor_FlgM_sf"/>
</dbReference>
<evidence type="ECO:0000313" key="9">
    <source>
        <dbReference type="Proteomes" id="UP000295064"/>
    </source>
</evidence>
<evidence type="ECO:0000256" key="1">
    <source>
        <dbReference type="ARBA" id="ARBA00005322"/>
    </source>
</evidence>
<keyword evidence="5" id="KW-0805">Transcription regulation</keyword>
<dbReference type="EMBL" id="SNWX01000001">
    <property type="protein sequence ID" value="TDO95217.1"/>
    <property type="molecule type" value="Genomic_DNA"/>
</dbReference>
<proteinExistence type="inferred from homology"/>
<sequence>MKIDNIQAGKINQYYKQMQQKQTEKKQTKDDTTQISAKAKEIMTARAELKKIPQIREEKVAELKEKVQSGNYQVDSKKLAAKILNNVEQVY</sequence>
<evidence type="ECO:0000313" key="8">
    <source>
        <dbReference type="EMBL" id="TDO95217.1"/>
    </source>
</evidence>
<dbReference type="Pfam" id="PF04316">
    <property type="entry name" value="FlgM"/>
    <property type="match status" value="1"/>
</dbReference>
<dbReference type="InterPro" id="IPR007412">
    <property type="entry name" value="FlgM"/>
</dbReference>
<name>A0A4R6M1V2_9FIRM</name>
<keyword evidence="3" id="KW-0678">Repressor</keyword>
<protein>
    <recommendedName>
        <fullName evidence="2">Negative regulator of flagellin synthesis</fullName>
    </recommendedName>
</protein>
<dbReference type="RefSeq" id="WP_133513648.1">
    <property type="nucleotide sequence ID" value="NZ_SNWX01000001.1"/>
</dbReference>
<dbReference type="NCBIfam" id="TIGR03824">
    <property type="entry name" value="FlgM_jcvi"/>
    <property type="match status" value="1"/>
</dbReference>
<evidence type="ECO:0000256" key="4">
    <source>
        <dbReference type="ARBA" id="ARBA00022795"/>
    </source>
</evidence>
<feature type="domain" description="Anti-sigma-28 factor FlgM C-terminal" evidence="7">
    <location>
        <begin position="31"/>
        <end position="85"/>
    </location>
</feature>
<dbReference type="SUPFAM" id="SSF101498">
    <property type="entry name" value="Anti-sigma factor FlgM"/>
    <property type="match status" value="1"/>
</dbReference>
<dbReference type="GO" id="GO:0044781">
    <property type="term" value="P:bacterial-type flagellum organization"/>
    <property type="evidence" value="ECO:0007669"/>
    <property type="project" value="UniProtKB-KW"/>
</dbReference>